<name>A0A516Q4M6_9ACTN</name>
<dbReference type="Proteomes" id="UP000319263">
    <property type="component" value="Chromosome"/>
</dbReference>
<gene>
    <name evidence="1" type="ORF">FOE78_22665</name>
</gene>
<reference evidence="1 2" key="1">
    <citation type="submission" date="2019-07" db="EMBL/GenBank/DDBJ databases">
        <title>Microlunatus dokdonensis sp. nov. isolated from the rhizospheric soil of the wild plant Elymus tsukushiensis.</title>
        <authorList>
            <person name="Ghim S.-Y."/>
            <person name="Hwang Y.-J."/>
            <person name="Son J.-S."/>
            <person name="Shin J.-H."/>
        </authorList>
    </citation>
    <scope>NUCLEOTIDE SEQUENCE [LARGE SCALE GENOMIC DNA]</scope>
    <source>
        <strain evidence="1 2">KUDC0627</strain>
    </source>
</reference>
<keyword evidence="2" id="KW-1185">Reference proteome</keyword>
<sequence length="138" mass="14378">MSASPTPSSASRLVSGRELDQSLRDRQANGRNTLPQFGRLLAATQTSGPDHLAVDLTGVRGSVIGVFVCRGPGDGPTFSAKRGTTSILWTRSSGCDDTNLFSAQSPAIPGGSGHAVLRVDASRDIEYAFVLEEVGTST</sequence>
<proteinExistence type="predicted"/>
<evidence type="ECO:0000313" key="2">
    <source>
        <dbReference type="Proteomes" id="UP000319263"/>
    </source>
</evidence>
<dbReference type="KEGG" id="mik:FOE78_22665"/>
<protein>
    <submittedName>
        <fullName evidence="1">Uncharacterized protein</fullName>
    </submittedName>
</protein>
<accession>A0A516Q4M6</accession>
<dbReference type="RefSeq" id="WP_143988274.1">
    <property type="nucleotide sequence ID" value="NZ_CP041692.1"/>
</dbReference>
<organism evidence="1 2">
    <name type="scientific">Microlunatus elymi</name>
    <dbReference type="NCBI Taxonomy" id="2596828"/>
    <lineage>
        <taxon>Bacteria</taxon>
        <taxon>Bacillati</taxon>
        <taxon>Actinomycetota</taxon>
        <taxon>Actinomycetes</taxon>
        <taxon>Propionibacteriales</taxon>
        <taxon>Propionibacteriaceae</taxon>
        <taxon>Microlunatus</taxon>
    </lineage>
</organism>
<evidence type="ECO:0000313" key="1">
    <source>
        <dbReference type="EMBL" id="QDP98335.1"/>
    </source>
</evidence>
<dbReference type="EMBL" id="CP041692">
    <property type="protein sequence ID" value="QDP98335.1"/>
    <property type="molecule type" value="Genomic_DNA"/>
</dbReference>
<dbReference type="AlphaFoldDB" id="A0A516Q4M6"/>
<dbReference type="OrthoDB" id="9891459at2"/>